<comment type="similarity">
    <text evidence="1">Belongs to the XseB family.</text>
</comment>
<keyword evidence="2" id="KW-0963">Cytoplasm</keyword>
<dbReference type="Pfam" id="PF02609">
    <property type="entry name" value="Exonuc_VII_S"/>
    <property type="match status" value="1"/>
</dbReference>
<reference evidence="7 8" key="1">
    <citation type="submission" date="2016-09" db="EMBL/GenBank/DDBJ databases">
        <authorList>
            <person name="Capua I."/>
            <person name="De Benedictis P."/>
            <person name="Joannis T."/>
            <person name="Lombin L.H."/>
            <person name="Cattoli G."/>
        </authorList>
    </citation>
    <scope>NUCLEOTIDE SEQUENCE [LARGE SCALE GENOMIC DNA]</scope>
    <source>
        <strain evidence="7 8">A7P-90m</strain>
    </source>
</reference>
<dbReference type="SUPFAM" id="SSF116842">
    <property type="entry name" value="XseB-like"/>
    <property type="match status" value="1"/>
</dbReference>
<keyword evidence="8" id="KW-1185">Reference proteome</keyword>
<protein>
    <recommendedName>
        <fullName evidence="6">Exodeoxyribonuclease VII small subunit</fullName>
        <ecNumber evidence="6">3.1.11.6</ecNumber>
    </recommendedName>
</protein>
<dbReference type="GO" id="GO:0008855">
    <property type="term" value="F:exodeoxyribonuclease VII activity"/>
    <property type="evidence" value="ECO:0007669"/>
    <property type="project" value="UniProtKB-UniRule"/>
</dbReference>
<organism evidence="7 8">
    <name type="scientific">Williamwhitmania taraxaci</name>
    <dbReference type="NCBI Taxonomy" id="1640674"/>
    <lineage>
        <taxon>Bacteria</taxon>
        <taxon>Pseudomonadati</taxon>
        <taxon>Bacteroidota</taxon>
        <taxon>Bacteroidia</taxon>
        <taxon>Bacteroidales</taxon>
        <taxon>Williamwhitmaniaceae</taxon>
        <taxon>Williamwhitmania</taxon>
    </lineage>
</organism>
<evidence type="ECO:0000256" key="5">
    <source>
        <dbReference type="ARBA" id="ARBA00022839"/>
    </source>
</evidence>
<accession>A0A1G6GSL6</accession>
<dbReference type="EC" id="3.1.11.6" evidence="6"/>
<dbReference type="STRING" id="1640674.SAMN05216323_100319"/>
<dbReference type="InterPro" id="IPR003761">
    <property type="entry name" value="Exonuc_VII_S"/>
</dbReference>
<dbReference type="EMBL" id="FMYP01000003">
    <property type="protein sequence ID" value="SDB84166.1"/>
    <property type="molecule type" value="Genomic_DNA"/>
</dbReference>
<dbReference type="NCBIfam" id="TIGR01280">
    <property type="entry name" value="xseB"/>
    <property type="match status" value="1"/>
</dbReference>
<dbReference type="RefSeq" id="WP_092434595.1">
    <property type="nucleotide sequence ID" value="NZ_FMYP01000003.1"/>
</dbReference>
<keyword evidence="4" id="KW-0378">Hydrolase</keyword>
<evidence type="ECO:0000256" key="3">
    <source>
        <dbReference type="ARBA" id="ARBA00022722"/>
    </source>
</evidence>
<sequence>MSTKKGLTYKEAVAEIEEIMVKLEGDDLDVDELSKDVSRAAFLIKYCKDKLRNTEEEVNKIIESLDDDK</sequence>
<evidence type="ECO:0000256" key="2">
    <source>
        <dbReference type="ARBA" id="ARBA00022490"/>
    </source>
</evidence>
<dbReference type="GO" id="GO:0009318">
    <property type="term" value="C:exodeoxyribonuclease VII complex"/>
    <property type="evidence" value="ECO:0007669"/>
    <property type="project" value="UniProtKB-UniRule"/>
</dbReference>
<dbReference type="Gene3D" id="1.10.287.1040">
    <property type="entry name" value="Exonuclease VII, small subunit"/>
    <property type="match status" value="1"/>
</dbReference>
<keyword evidence="5" id="KW-0269">Exonuclease</keyword>
<dbReference type="Proteomes" id="UP000199452">
    <property type="component" value="Unassembled WGS sequence"/>
</dbReference>
<keyword evidence="3" id="KW-0540">Nuclease</keyword>
<evidence type="ECO:0000313" key="7">
    <source>
        <dbReference type="EMBL" id="SDB84166.1"/>
    </source>
</evidence>
<dbReference type="InterPro" id="IPR037004">
    <property type="entry name" value="Exonuc_VII_ssu_sf"/>
</dbReference>
<evidence type="ECO:0000256" key="1">
    <source>
        <dbReference type="ARBA" id="ARBA00009998"/>
    </source>
</evidence>
<dbReference type="AlphaFoldDB" id="A0A1G6GSL6"/>
<evidence type="ECO:0000256" key="6">
    <source>
        <dbReference type="NCBIfam" id="TIGR01280"/>
    </source>
</evidence>
<evidence type="ECO:0000313" key="8">
    <source>
        <dbReference type="Proteomes" id="UP000199452"/>
    </source>
</evidence>
<proteinExistence type="inferred from homology"/>
<evidence type="ECO:0000256" key="4">
    <source>
        <dbReference type="ARBA" id="ARBA00022801"/>
    </source>
</evidence>
<gene>
    <name evidence="7" type="ORF">SAMN05216323_100319</name>
</gene>
<dbReference type="GO" id="GO:0006308">
    <property type="term" value="P:DNA catabolic process"/>
    <property type="evidence" value="ECO:0007669"/>
    <property type="project" value="UniProtKB-UniRule"/>
</dbReference>
<dbReference type="OrthoDB" id="1525214at2"/>
<name>A0A1G6GSL6_9BACT</name>